<feature type="transmembrane region" description="Helical" evidence="1">
    <location>
        <begin position="255"/>
        <end position="278"/>
    </location>
</feature>
<dbReference type="EMBL" id="AP035881">
    <property type="protein sequence ID" value="BFP47278.1"/>
    <property type="molecule type" value="Genomic_DNA"/>
</dbReference>
<proteinExistence type="predicted"/>
<dbReference type="AlphaFoldDB" id="A0AB33JWL6"/>
<keyword evidence="1" id="KW-0812">Transmembrane</keyword>
<reference evidence="2" key="1">
    <citation type="submission" date="2024-07" db="EMBL/GenBank/DDBJ databases">
        <title>Complete genome sequences of cellulolytic bacteria, Kitasatospora sp. CMC57 and Streptomyces sp. CMC78, isolated from Japanese agricultural soil.</title>
        <authorList>
            <person name="Hashimoto T."/>
            <person name="Ito M."/>
            <person name="Iwamoto M."/>
            <person name="Fukahori D."/>
            <person name="Shoda T."/>
            <person name="Sakoda M."/>
            <person name="Morohoshi T."/>
            <person name="Mitsuboshi M."/>
            <person name="Nishizawa T."/>
        </authorList>
    </citation>
    <scope>NUCLEOTIDE SEQUENCE</scope>
    <source>
        <strain evidence="2">CMC57</strain>
    </source>
</reference>
<keyword evidence="1" id="KW-1133">Transmembrane helix</keyword>
<evidence type="ECO:0000313" key="2">
    <source>
        <dbReference type="EMBL" id="BFP47278.1"/>
    </source>
</evidence>
<accession>A0AB33JWL6</accession>
<sequence>MAVRATTETRHSDVTGIGQSSWRQRCASYIADLQSQVDRLRPLVAAENQSIATMADRHLEAARQAVSTAGGLRSIWSGSAVDRAWPNLHSAEEAILRISPTADLRWCGATVLAKAEQHLGNQDPQRKLLESHLTDNSHQLDETFRDLAVRTLHAANDAADSERAQVRTFRNFLLASVFALTILVALSIAWGFAAPGALAEKTCFYPDGVRQCPVGTGAPSGVDLMLVEFIGMCAAAVAGAISLRHIQGTATPYMVPMVLMLLRLPLGALSALLGIILIRGEFVPGLTYLDNSGQIAAWAIFFGIAQESITRMIDQQGNRVLDNARGSMREFATVPRE</sequence>
<organism evidence="2">
    <name type="scientific">Kitasatospora sp. CMC57</name>
    <dbReference type="NCBI Taxonomy" id="3231513"/>
    <lineage>
        <taxon>Bacteria</taxon>
        <taxon>Bacillati</taxon>
        <taxon>Actinomycetota</taxon>
        <taxon>Actinomycetes</taxon>
        <taxon>Kitasatosporales</taxon>
        <taxon>Streptomycetaceae</taxon>
        <taxon>Kitasatospora</taxon>
    </lineage>
</organism>
<dbReference type="RefSeq" id="WP_407989648.1">
    <property type="nucleotide sequence ID" value="NZ_AP035881.2"/>
</dbReference>
<protein>
    <submittedName>
        <fullName evidence="2">Uncharacterized protein</fullName>
    </submittedName>
</protein>
<keyword evidence="1" id="KW-0472">Membrane</keyword>
<evidence type="ECO:0000256" key="1">
    <source>
        <dbReference type="SAM" id="Phobius"/>
    </source>
</evidence>
<feature type="transmembrane region" description="Helical" evidence="1">
    <location>
        <begin position="172"/>
        <end position="192"/>
    </location>
</feature>
<gene>
    <name evidence="2" type="ORF">KCMC57_36460</name>
</gene>
<feature type="transmembrane region" description="Helical" evidence="1">
    <location>
        <begin position="224"/>
        <end position="243"/>
    </location>
</feature>
<name>A0AB33JWL6_9ACTN</name>